<sequence>MSLQSNDNVDHGDGLSEAENEGQLTTLIEKVASIFSSLARNGIVRFVFRLLKWILGWIIYFPEDQTDKFKNISVQTDDIIQKLDSTQEVDNDDKKKASSSTKIGIHKIPTKSMSVQTDDIIQKCDCNKEVGKGDQKASINSSLTKKSNQKLPTKILTNLANEANKFAINIKQSGINYQEIDINGHSYDFSLSDHLKEKLQLAVSERVPLFLSFNQFCEAVILLYKHRLTREEEMCIVRYWLDKLLRCGYENAKFDNVIFNPVLIKLLFENEVMELYTKQTTLTYLFANFELEAMKFIKDHLKIFSKFCVGFSLCTDTEQCNGIILDILNEEAIFPYLFIYLFIYALMARVKSKNNKKRNQKITTSTNCLSLVPKIELKVRDWGSAWNFNYLHNREGVKTKQFIKNGEIMYSSSYEVANIGNPNIVFLINYIGYNNIRRLIDFKIERK</sequence>
<name>A0ACB0ZVP8_MELEN</name>
<gene>
    <name evidence="1" type="ORF">MENTE1834_LOCUS30538</name>
</gene>
<proteinExistence type="predicted"/>
<protein>
    <submittedName>
        <fullName evidence="1">Uncharacterized protein</fullName>
    </submittedName>
</protein>
<organism evidence="1 2">
    <name type="scientific">Meloidogyne enterolobii</name>
    <name type="common">Root-knot nematode worm</name>
    <name type="synonym">Meloidogyne mayaguensis</name>
    <dbReference type="NCBI Taxonomy" id="390850"/>
    <lineage>
        <taxon>Eukaryota</taxon>
        <taxon>Metazoa</taxon>
        <taxon>Ecdysozoa</taxon>
        <taxon>Nematoda</taxon>
        <taxon>Chromadorea</taxon>
        <taxon>Rhabditida</taxon>
        <taxon>Tylenchina</taxon>
        <taxon>Tylenchomorpha</taxon>
        <taxon>Tylenchoidea</taxon>
        <taxon>Meloidogynidae</taxon>
        <taxon>Meloidogyninae</taxon>
        <taxon>Meloidogyne</taxon>
    </lineage>
</organism>
<evidence type="ECO:0000313" key="2">
    <source>
        <dbReference type="Proteomes" id="UP001497535"/>
    </source>
</evidence>
<dbReference type="Proteomes" id="UP001497535">
    <property type="component" value="Unassembled WGS sequence"/>
</dbReference>
<keyword evidence="2" id="KW-1185">Reference proteome</keyword>
<evidence type="ECO:0000313" key="1">
    <source>
        <dbReference type="EMBL" id="CAK5083217.1"/>
    </source>
</evidence>
<reference evidence="1" key="1">
    <citation type="submission" date="2023-11" db="EMBL/GenBank/DDBJ databases">
        <authorList>
            <person name="Poullet M."/>
        </authorList>
    </citation>
    <scope>NUCLEOTIDE SEQUENCE</scope>
    <source>
        <strain evidence="1">E1834</strain>
    </source>
</reference>
<comment type="caution">
    <text evidence="1">The sequence shown here is derived from an EMBL/GenBank/DDBJ whole genome shotgun (WGS) entry which is preliminary data.</text>
</comment>
<dbReference type="EMBL" id="CAVMJV010000049">
    <property type="protein sequence ID" value="CAK5083217.1"/>
    <property type="molecule type" value="Genomic_DNA"/>
</dbReference>
<accession>A0ACB0ZVP8</accession>